<proteinExistence type="predicted"/>
<feature type="region of interest" description="Disordered" evidence="1">
    <location>
        <begin position="1"/>
        <end position="23"/>
    </location>
</feature>
<evidence type="ECO:0000256" key="1">
    <source>
        <dbReference type="SAM" id="MobiDB-lite"/>
    </source>
</evidence>
<accession>A0A3N1ZSA1</accession>
<keyword evidence="2" id="KW-0472">Membrane</keyword>
<keyword evidence="2" id="KW-1133">Transmembrane helix</keyword>
<sequence>MSEQNPHPEQPVPGAPAPLAAPLLPSDPPRIGGFWLDARLVAGPPGVAYLAHGVDGQGAHRQVLLVMLAHGAAQDAACRERLAGEVNKLHIDTVVARGGQGQDQGRLAHRFLPEADAPVEPGQQALAPWVALAYDGSEAAVAEAERLLRSVDLSTTSLLGTPSGPDYQLHWIHDSAPAGWRAWPLPWPGRTDRAGWISMLVSWLLMILLSALALLIAVLLFQNTPPAPPPPPIPTTPPPSSQTPPPSQSPQSGSPSGSPSQSGSGSSSPSKASPSQGSGSPSQSGSPSSGQPTSPSGNPSMESPMPSGSASGDAGSPTPNKRL</sequence>
<dbReference type="EMBL" id="RKHG01000001">
    <property type="protein sequence ID" value="ROR53227.1"/>
    <property type="molecule type" value="Genomic_DNA"/>
</dbReference>
<dbReference type="RefSeq" id="WP_123574759.1">
    <property type="nucleotide sequence ID" value="NZ_RKHG01000001.1"/>
</dbReference>
<organism evidence="3 4">
    <name type="scientific">Luteococcus japonicus</name>
    <dbReference type="NCBI Taxonomy" id="33984"/>
    <lineage>
        <taxon>Bacteria</taxon>
        <taxon>Bacillati</taxon>
        <taxon>Actinomycetota</taxon>
        <taxon>Actinomycetes</taxon>
        <taxon>Propionibacteriales</taxon>
        <taxon>Propionibacteriaceae</taxon>
        <taxon>Luteococcus</taxon>
    </lineage>
</organism>
<evidence type="ECO:0000313" key="4">
    <source>
        <dbReference type="Proteomes" id="UP000275749"/>
    </source>
</evidence>
<dbReference type="Proteomes" id="UP000275749">
    <property type="component" value="Unassembled WGS sequence"/>
</dbReference>
<protein>
    <submittedName>
        <fullName evidence="3">Uncharacterized protein</fullName>
    </submittedName>
</protein>
<evidence type="ECO:0000256" key="2">
    <source>
        <dbReference type="SAM" id="Phobius"/>
    </source>
</evidence>
<reference evidence="3 4" key="1">
    <citation type="submission" date="2018-11" db="EMBL/GenBank/DDBJ databases">
        <title>Sequencing the genomes of 1000 actinobacteria strains.</title>
        <authorList>
            <person name="Klenk H.-P."/>
        </authorList>
    </citation>
    <scope>NUCLEOTIDE SEQUENCE [LARGE SCALE GENOMIC DNA]</scope>
    <source>
        <strain evidence="3 4">DSM 10546</strain>
    </source>
</reference>
<comment type="caution">
    <text evidence="3">The sequence shown here is derived from an EMBL/GenBank/DDBJ whole genome shotgun (WGS) entry which is preliminary data.</text>
</comment>
<gene>
    <name evidence="3" type="ORF">EDD41_0359</name>
</gene>
<name>A0A3N1ZSA1_9ACTN</name>
<keyword evidence="2" id="KW-0812">Transmembrane</keyword>
<feature type="region of interest" description="Disordered" evidence="1">
    <location>
        <begin position="228"/>
        <end position="323"/>
    </location>
</feature>
<evidence type="ECO:0000313" key="3">
    <source>
        <dbReference type="EMBL" id="ROR53227.1"/>
    </source>
</evidence>
<feature type="transmembrane region" description="Helical" evidence="2">
    <location>
        <begin position="200"/>
        <end position="221"/>
    </location>
</feature>
<feature type="compositionally biased region" description="Low complexity" evidence="1">
    <location>
        <begin position="249"/>
        <end position="317"/>
    </location>
</feature>
<feature type="compositionally biased region" description="Pro residues" evidence="1">
    <location>
        <begin position="228"/>
        <end position="248"/>
    </location>
</feature>
<dbReference type="AlphaFoldDB" id="A0A3N1ZSA1"/>